<dbReference type="InterPro" id="IPR036052">
    <property type="entry name" value="TrpB-like_PALP_sf"/>
</dbReference>
<comment type="caution">
    <text evidence="12">The sequence shown here is derived from an EMBL/GenBank/DDBJ whole genome shotgun (WGS) entry which is preliminary data.</text>
</comment>
<dbReference type="NCBIfam" id="TIGR00260">
    <property type="entry name" value="thrC"/>
    <property type="match status" value="1"/>
</dbReference>
<evidence type="ECO:0000256" key="10">
    <source>
        <dbReference type="PIRSR" id="PIRSR604450-51"/>
    </source>
</evidence>
<evidence type="ECO:0000259" key="11">
    <source>
        <dbReference type="Pfam" id="PF14821"/>
    </source>
</evidence>
<dbReference type="PANTHER" id="PTHR42690:SF1">
    <property type="entry name" value="THREONINE SYNTHASE-LIKE 2"/>
    <property type="match status" value="1"/>
</dbReference>
<proteinExistence type="inferred from homology"/>
<protein>
    <recommendedName>
        <fullName evidence="3 9">Threonine synthase</fullName>
        <ecNumber evidence="9">4.2.3.1</ecNumber>
    </recommendedName>
</protein>
<dbReference type="InterPro" id="IPR051166">
    <property type="entry name" value="Threonine_Synthase"/>
</dbReference>
<dbReference type="EC" id="4.2.3.1" evidence="9"/>
<dbReference type="InterPro" id="IPR000634">
    <property type="entry name" value="Ser/Thr_deHydtase_PyrdxlP-BS"/>
</dbReference>
<organism evidence="12 13">
    <name type="scientific">Dongia mobilis</name>
    <dbReference type="NCBI Taxonomy" id="578943"/>
    <lineage>
        <taxon>Bacteria</taxon>
        <taxon>Pseudomonadati</taxon>
        <taxon>Pseudomonadota</taxon>
        <taxon>Alphaproteobacteria</taxon>
        <taxon>Rhodospirillales</taxon>
        <taxon>Dongiaceae</taxon>
        <taxon>Dongia</taxon>
    </lineage>
</organism>
<comment type="cofactor">
    <cofactor evidence="1 10">
        <name>pyridoxal 5'-phosphate</name>
        <dbReference type="ChEBI" id="CHEBI:597326"/>
    </cofactor>
</comment>
<evidence type="ECO:0000256" key="6">
    <source>
        <dbReference type="ARBA" id="ARBA00023239"/>
    </source>
</evidence>
<dbReference type="InterPro" id="IPR029144">
    <property type="entry name" value="Thr_synth_N"/>
</dbReference>
<comment type="pathway">
    <text evidence="7">Amino-acid biosynthesis.</text>
</comment>
<keyword evidence="4" id="KW-0028">Amino-acid biosynthesis</keyword>
<feature type="domain" description="Threonine synthase N-terminal" evidence="11">
    <location>
        <begin position="2"/>
        <end position="80"/>
    </location>
</feature>
<evidence type="ECO:0000256" key="8">
    <source>
        <dbReference type="ARBA" id="ARBA00049144"/>
    </source>
</evidence>
<evidence type="ECO:0000256" key="1">
    <source>
        <dbReference type="ARBA" id="ARBA00001933"/>
    </source>
</evidence>
<name>A0A4R6WRG1_9PROT</name>
<comment type="catalytic activity">
    <reaction evidence="8">
        <text>O-phospho-L-homoserine + H2O = L-threonine + phosphate</text>
        <dbReference type="Rhea" id="RHEA:10840"/>
        <dbReference type="ChEBI" id="CHEBI:15377"/>
        <dbReference type="ChEBI" id="CHEBI:43474"/>
        <dbReference type="ChEBI" id="CHEBI:57590"/>
        <dbReference type="ChEBI" id="CHEBI:57926"/>
        <dbReference type="EC" id="4.2.3.1"/>
    </reaction>
</comment>
<dbReference type="SUPFAM" id="SSF53686">
    <property type="entry name" value="Tryptophan synthase beta subunit-like PLP-dependent enzymes"/>
    <property type="match status" value="1"/>
</dbReference>
<dbReference type="PANTHER" id="PTHR42690">
    <property type="entry name" value="THREONINE SYNTHASE FAMILY MEMBER"/>
    <property type="match status" value="1"/>
</dbReference>
<evidence type="ECO:0000256" key="4">
    <source>
        <dbReference type="ARBA" id="ARBA00022605"/>
    </source>
</evidence>
<evidence type="ECO:0000256" key="7">
    <source>
        <dbReference type="ARBA" id="ARBA00029440"/>
    </source>
</evidence>
<dbReference type="Pfam" id="PF14821">
    <property type="entry name" value="Thr_synth_N"/>
    <property type="match status" value="1"/>
</dbReference>
<dbReference type="PROSITE" id="PS00165">
    <property type="entry name" value="DEHYDRATASE_SER_THR"/>
    <property type="match status" value="1"/>
</dbReference>
<dbReference type="EMBL" id="SNYW01000008">
    <property type="protein sequence ID" value="TDQ82416.1"/>
    <property type="molecule type" value="Genomic_DNA"/>
</dbReference>
<dbReference type="AlphaFoldDB" id="A0A4R6WRG1"/>
<dbReference type="GO" id="GO:0030170">
    <property type="term" value="F:pyridoxal phosphate binding"/>
    <property type="evidence" value="ECO:0007669"/>
    <property type="project" value="InterPro"/>
</dbReference>
<dbReference type="RefSeq" id="WP_133613698.1">
    <property type="nucleotide sequence ID" value="NZ_SNYW01000008.1"/>
</dbReference>
<dbReference type="Proteomes" id="UP000295783">
    <property type="component" value="Unassembled WGS sequence"/>
</dbReference>
<evidence type="ECO:0000256" key="5">
    <source>
        <dbReference type="ARBA" id="ARBA00022898"/>
    </source>
</evidence>
<feature type="modified residue" description="N6-(pyridoxal phosphate)lysine" evidence="10">
    <location>
        <position position="112"/>
    </location>
</feature>
<dbReference type="Gene3D" id="3.90.1380.10">
    <property type="entry name" value="Threonine synthase, N-terminal domain"/>
    <property type="match status" value="1"/>
</dbReference>
<sequence length="471" mass="51311">MRYISTRGQAPRLGFEEALLTGLARDGGLYVPETWPQLGKAAQARLAGQPYGAVAAQVMRPFVGRSLAGKALQGAIAEAYGTFRHQAVAPLVQIDEGLWLMELFHGPTLAFKDVALQLLGQLYDRVLKARGERITVIGATSGDTGSAALEACRDRAAIDIFILHPKGRVSEVQRRQMTTIDAANVHNIAIDGSFDDCQDLVKAMFNDQAFRDRVNMAAVNSINWARVLAQVVYYVTGAIALGAPHRAVSFAVPSGNFGNVYAGYAAKSMGLPIERLIVGSNRNDILTRFFSSGAMKITRVTPSLSPSMDIQVSSNLERLLFDLFDRKGEKLAAAMQEFRRSGHFTAPQRHWGRVAKTFHAHRLDDRQTLAAMRDVHRRTGMLVDPHSAIGLAAALDARRSAAKSATPIISLATAHPAKFPDAVEQATGIRPALPSHLAHLMSARERLTDLPNDLARVQDFVLANTRLGHNR</sequence>
<comment type="similarity">
    <text evidence="2">Belongs to the threonine synthase family.</text>
</comment>
<dbReference type="Gene3D" id="3.40.50.1100">
    <property type="match status" value="2"/>
</dbReference>
<keyword evidence="13" id="KW-1185">Reference proteome</keyword>
<gene>
    <name evidence="12" type="ORF">A8950_2239</name>
</gene>
<evidence type="ECO:0000256" key="9">
    <source>
        <dbReference type="NCBIfam" id="TIGR00260"/>
    </source>
</evidence>
<evidence type="ECO:0000313" key="13">
    <source>
        <dbReference type="Proteomes" id="UP000295783"/>
    </source>
</evidence>
<reference evidence="12 13" key="1">
    <citation type="submission" date="2019-03" db="EMBL/GenBank/DDBJ databases">
        <title>Genomic Encyclopedia of Type Strains, Phase III (KMG-III): the genomes of soil and plant-associated and newly described type strains.</title>
        <authorList>
            <person name="Whitman W."/>
        </authorList>
    </citation>
    <scope>NUCLEOTIDE SEQUENCE [LARGE SCALE GENOMIC DNA]</scope>
    <source>
        <strain evidence="12 13">CGMCC 1.7660</strain>
    </source>
</reference>
<dbReference type="InterPro" id="IPR037158">
    <property type="entry name" value="Thr_synth_N_sf"/>
</dbReference>
<dbReference type="GO" id="GO:0004795">
    <property type="term" value="F:threonine synthase activity"/>
    <property type="evidence" value="ECO:0007669"/>
    <property type="project" value="UniProtKB-UniRule"/>
</dbReference>
<evidence type="ECO:0000313" key="12">
    <source>
        <dbReference type="EMBL" id="TDQ82416.1"/>
    </source>
</evidence>
<keyword evidence="5 10" id="KW-0663">Pyridoxal phosphate</keyword>
<dbReference type="GO" id="GO:0009088">
    <property type="term" value="P:threonine biosynthetic process"/>
    <property type="evidence" value="ECO:0007669"/>
    <property type="project" value="UniProtKB-UniRule"/>
</dbReference>
<dbReference type="InterPro" id="IPR004450">
    <property type="entry name" value="Thr_synthase-like"/>
</dbReference>
<dbReference type="OrthoDB" id="9763107at2"/>
<evidence type="ECO:0000256" key="2">
    <source>
        <dbReference type="ARBA" id="ARBA00005517"/>
    </source>
</evidence>
<accession>A0A4R6WRG1</accession>
<dbReference type="UniPathway" id="UPA00050">
    <property type="reaction ID" value="UER00065"/>
</dbReference>
<dbReference type="CDD" id="cd01560">
    <property type="entry name" value="Thr-synth_2"/>
    <property type="match status" value="1"/>
</dbReference>
<dbReference type="Pfam" id="PF24857">
    <property type="entry name" value="THR4_C"/>
    <property type="match status" value="1"/>
</dbReference>
<evidence type="ECO:0000256" key="3">
    <source>
        <dbReference type="ARBA" id="ARBA00018679"/>
    </source>
</evidence>
<keyword evidence="6" id="KW-0456">Lyase</keyword>